<reference evidence="3 4" key="1">
    <citation type="submission" date="2019-03" db="EMBL/GenBank/DDBJ databases">
        <title>Genomic Encyclopedia of Type Strains, Phase IV (KMG-IV): sequencing the most valuable type-strain genomes for metagenomic binning, comparative biology and taxonomic classification.</title>
        <authorList>
            <person name="Goeker M."/>
        </authorList>
    </citation>
    <scope>NUCLEOTIDE SEQUENCE [LARGE SCALE GENOMIC DNA]</scope>
    <source>
        <strain evidence="3 4">DSM 103792</strain>
    </source>
</reference>
<dbReference type="AlphaFoldDB" id="A0A4R6UI07"/>
<organism evidence="3 4">
    <name type="scientific">Permianibacter aggregans</name>
    <dbReference type="NCBI Taxonomy" id="1510150"/>
    <lineage>
        <taxon>Bacteria</taxon>
        <taxon>Pseudomonadati</taxon>
        <taxon>Pseudomonadota</taxon>
        <taxon>Gammaproteobacteria</taxon>
        <taxon>Pseudomonadales</taxon>
        <taxon>Pseudomonadaceae</taxon>
        <taxon>Permianibacter</taxon>
    </lineage>
</organism>
<name>A0A4R6UI07_9GAMM</name>
<evidence type="ECO:0000259" key="2">
    <source>
        <dbReference type="PROSITE" id="PS50937"/>
    </source>
</evidence>
<dbReference type="GO" id="GO:0003700">
    <property type="term" value="F:DNA-binding transcription factor activity"/>
    <property type="evidence" value="ECO:0007669"/>
    <property type="project" value="InterPro"/>
</dbReference>
<evidence type="ECO:0000256" key="1">
    <source>
        <dbReference type="ARBA" id="ARBA00023125"/>
    </source>
</evidence>
<dbReference type="CDD" id="cd04776">
    <property type="entry name" value="HTH_GnyR"/>
    <property type="match status" value="1"/>
</dbReference>
<sequence>MKQTFSISDLAREFDVTPRSLRHYEDEGLLSPERQGQQRIYSVRDRVRLALIIRGKNIGFSLAEIREIIDLYDLPHGEELQAQVLRAKIARRRASLLEQRSNIDHMLQELEAIDSRIQSVKVKT</sequence>
<dbReference type="InterPro" id="IPR047057">
    <property type="entry name" value="MerR_fam"/>
</dbReference>
<dbReference type="PANTHER" id="PTHR30204">
    <property type="entry name" value="REDOX-CYCLING DRUG-SENSING TRANSCRIPTIONAL ACTIVATOR SOXR"/>
    <property type="match status" value="1"/>
</dbReference>
<dbReference type="SUPFAM" id="SSF46955">
    <property type="entry name" value="Putative DNA-binding domain"/>
    <property type="match status" value="1"/>
</dbReference>
<keyword evidence="4" id="KW-1185">Reference proteome</keyword>
<dbReference type="Proteomes" id="UP000295375">
    <property type="component" value="Unassembled WGS sequence"/>
</dbReference>
<accession>A0A4R6UI07</accession>
<comment type="caution">
    <text evidence="3">The sequence shown here is derived from an EMBL/GenBank/DDBJ whole genome shotgun (WGS) entry which is preliminary data.</text>
</comment>
<dbReference type="GO" id="GO:0003677">
    <property type="term" value="F:DNA binding"/>
    <property type="evidence" value="ECO:0007669"/>
    <property type="project" value="UniProtKB-KW"/>
</dbReference>
<dbReference type="PANTHER" id="PTHR30204:SF58">
    <property type="entry name" value="HTH-TYPE TRANSCRIPTIONAL REGULATOR YFMP"/>
    <property type="match status" value="1"/>
</dbReference>
<dbReference type="RefSeq" id="WP_133592485.1">
    <property type="nucleotide sequence ID" value="NZ_CP037953.1"/>
</dbReference>
<dbReference type="PROSITE" id="PS50937">
    <property type="entry name" value="HTH_MERR_2"/>
    <property type="match status" value="1"/>
</dbReference>
<proteinExistence type="predicted"/>
<gene>
    <name evidence="3" type="ORF">EV696_11822</name>
</gene>
<dbReference type="SMART" id="SM00422">
    <property type="entry name" value="HTH_MERR"/>
    <property type="match status" value="1"/>
</dbReference>
<dbReference type="InterPro" id="IPR000551">
    <property type="entry name" value="MerR-type_HTH_dom"/>
</dbReference>
<feature type="domain" description="HTH merR-type" evidence="2">
    <location>
        <begin position="4"/>
        <end position="71"/>
    </location>
</feature>
<dbReference type="EMBL" id="SNYM01000018">
    <property type="protein sequence ID" value="TDQ45676.1"/>
    <property type="molecule type" value="Genomic_DNA"/>
</dbReference>
<keyword evidence="1" id="KW-0238">DNA-binding</keyword>
<protein>
    <submittedName>
        <fullName evidence="3">MerR family transcriptional regulator</fullName>
    </submittedName>
</protein>
<evidence type="ECO:0000313" key="3">
    <source>
        <dbReference type="EMBL" id="TDQ45676.1"/>
    </source>
</evidence>
<dbReference type="Pfam" id="PF13411">
    <property type="entry name" value="MerR_1"/>
    <property type="match status" value="1"/>
</dbReference>
<dbReference type="Gene3D" id="1.10.1660.10">
    <property type="match status" value="1"/>
</dbReference>
<dbReference type="InterPro" id="IPR009061">
    <property type="entry name" value="DNA-bd_dom_put_sf"/>
</dbReference>
<evidence type="ECO:0000313" key="4">
    <source>
        <dbReference type="Proteomes" id="UP000295375"/>
    </source>
</evidence>
<dbReference type="OrthoDB" id="9803659at2"/>